<accession>A0AAD4D0B7</accession>
<dbReference type="AlphaFoldDB" id="A0AAD4D0B7"/>
<name>A0AAD4D0B7_9FUNG</name>
<feature type="compositionally biased region" description="Acidic residues" evidence="2">
    <location>
        <begin position="170"/>
        <end position="180"/>
    </location>
</feature>
<feature type="non-terminal residue" evidence="3">
    <location>
        <position position="386"/>
    </location>
</feature>
<feature type="region of interest" description="Disordered" evidence="2">
    <location>
        <begin position="155"/>
        <end position="183"/>
    </location>
</feature>
<protein>
    <submittedName>
        <fullName evidence="3">Uncharacterized protein</fullName>
    </submittedName>
</protein>
<keyword evidence="4" id="KW-1185">Reference proteome</keyword>
<dbReference type="EMBL" id="JAAAIL010003803">
    <property type="protein sequence ID" value="KAG0249153.1"/>
    <property type="molecule type" value="Genomic_DNA"/>
</dbReference>
<gene>
    <name evidence="3" type="ORF">BGZ95_007666</name>
</gene>
<keyword evidence="1" id="KW-0175">Coiled coil</keyword>
<proteinExistence type="predicted"/>
<evidence type="ECO:0000256" key="2">
    <source>
        <dbReference type="SAM" id="MobiDB-lite"/>
    </source>
</evidence>
<feature type="compositionally biased region" description="Low complexity" evidence="2">
    <location>
        <begin position="271"/>
        <end position="280"/>
    </location>
</feature>
<evidence type="ECO:0000256" key="1">
    <source>
        <dbReference type="SAM" id="Coils"/>
    </source>
</evidence>
<evidence type="ECO:0000313" key="3">
    <source>
        <dbReference type="EMBL" id="KAG0249153.1"/>
    </source>
</evidence>
<organism evidence="3 4">
    <name type="scientific">Linnemannia exigua</name>
    <dbReference type="NCBI Taxonomy" id="604196"/>
    <lineage>
        <taxon>Eukaryota</taxon>
        <taxon>Fungi</taxon>
        <taxon>Fungi incertae sedis</taxon>
        <taxon>Mucoromycota</taxon>
        <taxon>Mortierellomycotina</taxon>
        <taxon>Mortierellomycetes</taxon>
        <taxon>Mortierellales</taxon>
        <taxon>Mortierellaceae</taxon>
        <taxon>Linnemannia</taxon>
    </lineage>
</organism>
<feature type="coiled-coil region" evidence="1">
    <location>
        <begin position="336"/>
        <end position="366"/>
    </location>
</feature>
<reference evidence="3" key="1">
    <citation type="journal article" date="2020" name="Fungal Divers.">
        <title>Resolving the Mortierellaceae phylogeny through synthesis of multi-gene phylogenetics and phylogenomics.</title>
        <authorList>
            <person name="Vandepol N."/>
            <person name="Liber J."/>
            <person name="Desiro A."/>
            <person name="Na H."/>
            <person name="Kennedy M."/>
            <person name="Barry K."/>
            <person name="Grigoriev I.V."/>
            <person name="Miller A.N."/>
            <person name="O'Donnell K."/>
            <person name="Stajich J.E."/>
            <person name="Bonito G."/>
        </authorList>
    </citation>
    <scope>NUCLEOTIDE SEQUENCE</scope>
    <source>
        <strain evidence="3">NRRL 28262</strain>
    </source>
</reference>
<evidence type="ECO:0000313" key="4">
    <source>
        <dbReference type="Proteomes" id="UP001194580"/>
    </source>
</evidence>
<dbReference type="Proteomes" id="UP001194580">
    <property type="component" value="Unassembled WGS sequence"/>
</dbReference>
<comment type="caution">
    <text evidence="3">The sequence shown here is derived from an EMBL/GenBank/DDBJ whole genome shotgun (WGS) entry which is preliminary data.</text>
</comment>
<feature type="compositionally biased region" description="Basic and acidic residues" evidence="2">
    <location>
        <begin position="160"/>
        <end position="169"/>
    </location>
</feature>
<feature type="non-terminal residue" evidence="3">
    <location>
        <position position="1"/>
    </location>
</feature>
<sequence>AIHDFLRQEDTVTVSTASTAFGYRKFVFLSSRRNQFRIYLASVFLEQKLCDKTNFAMFSSSSFESRGHVEYNRMFDDMAKDLKLEFPQLFRGVTGISLYGLYSKLVTKARDLKTYQSTKAAQHDPWIPTKLSNIAMRLLEFDRKVVAHFQGPVGSKRARGAVDERKEDLEGSEQMDEQTQEDEHQVDILLQNRTKGPTHKNIEPHPLGAKDALEGLVSHRANFKSESKDLGGPSDSMARNMHSPLDSENDSRILLAHSPPPPPQAAENSQGGTATVVGTGPPQADWQEQPSIQVEGEAQDVKPEGKTSNIIGVTGTKMTERSSSRGLLEVAMIQSIQELMGKVETMEGQVAEMQDMKKEVAQLKVKGAQREFEDKLRIRLLEERCT</sequence>
<feature type="region of interest" description="Disordered" evidence="2">
    <location>
        <begin position="224"/>
        <end position="286"/>
    </location>
</feature>